<proteinExistence type="predicted"/>
<accession>A0AAV4WKB4</accession>
<sequence length="97" mass="10446">MTLQLLIAGSFLPPSPSNVERSKLTSFPSLSGCFAIQVEREFGAGSHFPTADCLSGLPDLKAGECSFPQLHSYGFSHSLLNALLLCMLYVKGLQIKN</sequence>
<dbReference type="EMBL" id="BPLQ01014755">
    <property type="protein sequence ID" value="GIY82976.1"/>
    <property type="molecule type" value="Genomic_DNA"/>
</dbReference>
<gene>
    <name evidence="1" type="ORF">CDAR_369071</name>
    <name evidence="2" type="ORF">CDAR_369131</name>
</gene>
<reference evidence="2 3" key="1">
    <citation type="submission" date="2021-06" db="EMBL/GenBank/DDBJ databases">
        <title>Caerostris darwini draft genome.</title>
        <authorList>
            <person name="Kono N."/>
            <person name="Arakawa K."/>
        </authorList>
    </citation>
    <scope>NUCLEOTIDE SEQUENCE [LARGE SCALE GENOMIC DNA]</scope>
</reference>
<evidence type="ECO:0000313" key="3">
    <source>
        <dbReference type="Proteomes" id="UP001054837"/>
    </source>
</evidence>
<dbReference type="Proteomes" id="UP001054837">
    <property type="component" value="Unassembled WGS sequence"/>
</dbReference>
<evidence type="ECO:0000313" key="1">
    <source>
        <dbReference type="EMBL" id="GIY82969.1"/>
    </source>
</evidence>
<evidence type="ECO:0000313" key="2">
    <source>
        <dbReference type="EMBL" id="GIY82976.1"/>
    </source>
</evidence>
<organism evidence="2 3">
    <name type="scientific">Caerostris darwini</name>
    <dbReference type="NCBI Taxonomy" id="1538125"/>
    <lineage>
        <taxon>Eukaryota</taxon>
        <taxon>Metazoa</taxon>
        <taxon>Ecdysozoa</taxon>
        <taxon>Arthropoda</taxon>
        <taxon>Chelicerata</taxon>
        <taxon>Arachnida</taxon>
        <taxon>Araneae</taxon>
        <taxon>Araneomorphae</taxon>
        <taxon>Entelegynae</taxon>
        <taxon>Araneoidea</taxon>
        <taxon>Araneidae</taxon>
        <taxon>Caerostris</taxon>
    </lineage>
</organism>
<dbReference type="EMBL" id="BPLQ01014755">
    <property type="protein sequence ID" value="GIY82969.1"/>
    <property type="molecule type" value="Genomic_DNA"/>
</dbReference>
<protein>
    <submittedName>
        <fullName evidence="2">Uncharacterized protein</fullName>
    </submittedName>
</protein>
<comment type="caution">
    <text evidence="2">The sequence shown here is derived from an EMBL/GenBank/DDBJ whole genome shotgun (WGS) entry which is preliminary data.</text>
</comment>
<keyword evidence="3" id="KW-1185">Reference proteome</keyword>
<name>A0AAV4WKB4_9ARAC</name>
<dbReference type="AlphaFoldDB" id="A0AAV4WKB4"/>